<evidence type="ECO:0000313" key="5">
    <source>
        <dbReference type="Proteomes" id="UP000785759"/>
    </source>
</evidence>
<dbReference type="InterPro" id="IPR000182">
    <property type="entry name" value="GNAT_dom"/>
</dbReference>
<dbReference type="CDD" id="cd04301">
    <property type="entry name" value="NAT_SF"/>
    <property type="match status" value="1"/>
</dbReference>
<keyword evidence="1" id="KW-0808">Transferase</keyword>
<sequence length="163" mass="18179">MALTHHYLRASNAAAAAQLIATTLLTTNRKDYTADYLAATIAKLQPEDLVDKATWTHFYVFYEGTELVGTGAIGSYWGKADEASLFDIFVSPEYQGKGIGRAIVTTLEQDAFFKTAKRVEIPASITALGFYEKLGYRPKNHQTRPDDEQLFRLEKFTTTSPES</sequence>
<evidence type="ECO:0000313" key="4">
    <source>
        <dbReference type="EMBL" id="TOZ04169.1"/>
    </source>
</evidence>
<keyword evidence="2" id="KW-0012">Acyltransferase</keyword>
<name>A0AAJ5K5A4_LEVBR</name>
<gene>
    <name evidence="4" type="ORF">DIS17_06445</name>
</gene>
<evidence type="ECO:0000259" key="3">
    <source>
        <dbReference type="PROSITE" id="PS51186"/>
    </source>
</evidence>
<dbReference type="PROSITE" id="PS51186">
    <property type="entry name" value="GNAT"/>
    <property type="match status" value="1"/>
</dbReference>
<protein>
    <submittedName>
        <fullName evidence="4">N-acetyltransferase</fullName>
    </submittedName>
</protein>
<dbReference type="EMBL" id="QFDK01000006">
    <property type="protein sequence ID" value="TOZ04169.1"/>
    <property type="molecule type" value="Genomic_DNA"/>
</dbReference>
<dbReference type="GO" id="GO:0016747">
    <property type="term" value="F:acyltransferase activity, transferring groups other than amino-acyl groups"/>
    <property type="evidence" value="ECO:0007669"/>
    <property type="project" value="InterPro"/>
</dbReference>
<dbReference type="Pfam" id="PF00583">
    <property type="entry name" value="Acetyltransf_1"/>
    <property type="match status" value="1"/>
</dbReference>
<evidence type="ECO:0000256" key="2">
    <source>
        <dbReference type="ARBA" id="ARBA00023315"/>
    </source>
</evidence>
<accession>A0AAJ5K5A4</accession>
<dbReference type="Gene3D" id="3.40.630.30">
    <property type="match status" value="1"/>
</dbReference>
<dbReference type="InterPro" id="IPR050832">
    <property type="entry name" value="Bact_Acetyltransf"/>
</dbReference>
<dbReference type="PANTHER" id="PTHR43877:SF1">
    <property type="entry name" value="ACETYLTRANSFERASE"/>
    <property type="match status" value="1"/>
</dbReference>
<comment type="caution">
    <text evidence="4">The sequence shown here is derived from an EMBL/GenBank/DDBJ whole genome shotgun (WGS) entry which is preliminary data.</text>
</comment>
<dbReference type="AlphaFoldDB" id="A0AAJ5K5A4"/>
<dbReference type="InterPro" id="IPR016181">
    <property type="entry name" value="Acyl_CoA_acyltransferase"/>
</dbReference>
<organism evidence="4 5">
    <name type="scientific">Levilactobacillus brevis</name>
    <name type="common">Lactobacillus brevis</name>
    <dbReference type="NCBI Taxonomy" id="1580"/>
    <lineage>
        <taxon>Bacteria</taxon>
        <taxon>Bacillati</taxon>
        <taxon>Bacillota</taxon>
        <taxon>Bacilli</taxon>
        <taxon>Lactobacillales</taxon>
        <taxon>Lactobacillaceae</taxon>
        <taxon>Levilactobacillus</taxon>
    </lineage>
</organism>
<proteinExistence type="predicted"/>
<reference evidence="4" key="1">
    <citation type="submission" date="2018-05" db="EMBL/GenBank/DDBJ databases">
        <title>Genome Comparison of Lactic Acid Bacteria Isolated from non-Wheat Sourdough.</title>
        <authorList>
            <person name="Rice T."/>
            <person name="Axel C."/>
            <person name="Lynch K.M."/>
            <person name="Benz C."/>
            <person name="Arendt E.K."/>
            <person name="Coffey A."/>
        </authorList>
    </citation>
    <scope>NUCLEOTIDE SEQUENCE</scope>
    <source>
        <strain evidence="4">TR055</strain>
    </source>
</reference>
<dbReference type="SUPFAM" id="SSF55729">
    <property type="entry name" value="Acyl-CoA N-acyltransferases (Nat)"/>
    <property type="match status" value="1"/>
</dbReference>
<dbReference type="Proteomes" id="UP000785759">
    <property type="component" value="Unassembled WGS sequence"/>
</dbReference>
<dbReference type="PANTHER" id="PTHR43877">
    <property type="entry name" value="AMINOALKYLPHOSPHONATE N-ACETYLTRANSFERASE-RELATED-RELATED"/>
    <property type="match status" value="1"/>
</dbReference>
<feature type="domain" description="N-acetyltransferase" evidence="3">
    <location>
        <begin position="20"/>
        <end position="158"/>
    </location>
</feature>
<dbReference type="RefSeq" id="WP_097546387.1">
    <property type="nucleotide sequence ID" value="NZ_BEWS01000005.1"/>
</dbReference>
<evidence type="ECO:0000256" key="1">
    <source>
        <dbReference type="ARBA" id="ARBA00022679"/>
    </source>
</evidence>